<evidence type="ECO:0000256" key="3">
    <source>
        <dbReference type="ARBA" id="ARBA00022692"/>
    </source>
</evidence>
<feature type="transmembrane region" description="Helical" evidence="6">
    <location>
        <begin position="12"/>
        <end position="37"/>
    </location>
</feature>
<dbReference type="Proteomes" id="UP000014500">
    <property type="component" value="Unassembled WGS sequence"/>
</dbReference>
<reference evidence="7" key="2">
    <citation type="submission" date="2015-02" db="UniProtKB">
        <authorList>
            <consortium name="EnsemblMetazoa"/>
        </authorList>
    </citation>
    <scope>IDENTIFICATION</scope>
</reference>
<dbReference type="HOGENOM" id="CLU_055524_10_1_1"/>
<comment type="subcellular location">
    <subcellularLocation>
        <location evidence="1 6">Membrane</location>
        <topology evidence="1 6">Multi-pass membrane protein</topology>
    </subcellularLocation>
</comment>
<reference evidence="8" key="1">
    <citation type="submission" date="2011-05" db="EMBL/GenBank/DDBJ databases">
        <authorList>
            <person name="Richards S.R."/>
            <person name="Qu J."/>
            <person name="Jiang H."/>
            <person name="Jhangiani S.N."/>
            <person name="Agravi P."/>
            <person name="Goodspeed R."/>
            <person name="Gross S."/>
            <person name="Mandapat C."/>
            <person name="Jackson L."/>
            <person name="Mathew T."/>
            <person name="Pu L."/>
            <person name="Thornton R."/>
            <person name="Saada N."/>
            <person name="Wilczek-Boney K.B."/>
            <person name="Lee S."/>
            <person name="Kovar C."/>
            <person name="Wu Y."/>
            <person name="Scherer S.E."/>
            <person name="Worley K.C."/>
            <person name="Muzny D.M."/>
            <person name="Gibbs R."/>
        </authorList>
    </citation>
    <scope>NUCLEOTIDE SEQUENCE</scope>
    <source>
        <strain evidence="8">Brora</strain>
    </source>
</reference>
<name>T1IXW5_STRMM</name>
<dbReference type="PhylomeDB" id="T1IXW5"/>
<dbReference type="PANTHER" id="PTHR19282:SF551">
    <property type="entry name" value="RE08073P-RELATED"/>
    <property type="match status" value="1"/>
</dbReference>
<dbReference type="eggNOG" id="KOG3882">
    <property type="taxonomic scope" value="Eukaryota"/>
</dbReference>
<feature type="transmembrane region" description="Helical" evidence="6">
    <location>
        <begin position="57"/>
        <end position="78"/>
    </location>
</feature>
<dbReference type="PRINTS" id="PR00259">
    <property type="entry name" value="TMFOUR"/>
</dbReference>
<evidence type="ECO:0000256" key="6">
    <source>
        <dbReference type="RuleBase" id="RU361218"/>
    </source>
</evidence>
<sequence>MALRGCNVCLKFVVLIFNLLFWLFGVGILAIAIWLRLDYANYVKVHEDLQSYCTGTYILMGAGTTMTLVGFFGCCGAYRESSCMLGTFFSLLLLIFAVEIAAGIWAFVHKDELNKILEDTLLTVVHQEYNVDPAKTEALDLIQKEFECCGSRGYKDWALSKYASTEVLKGSLMNYGPNLPENERPSEFKIPSSCCKPNAKDLCKDKYKVADINSDGIFSEGCAKKLELQLEEKLGLVATIGVLIAVIEGLGMIFSLVLCCALRRERYKI</sequence>
<organism evidence="7 8">
    <name type="scientific">Strigamia maritima</name>
    <name type="common">European centipede</name>
    <name type="synonym">Geophilus maritimus</name>
    <dbReference type="NCBI Taxonomy" id="126957"/>
    <lineage>
        <taxon>Eukaryota</taxon>
        <taxon>Metazoa</taxon>
        <taxon>Ecdysozoa</taxon>
        <taxon>Arthropoda</taxon>
        <taxon>Myriapoda</taxon>
        <taxon>Chilopoda</taxon>
        <taxon>Pleurostigmophora</taxon>
        <taxon>Geophilomorpha</taxon>
        <taxon>Linotaeniidae</taxon>
        <taxon>Strigamia</taxon>
    </lineage>
</organism>
<dbReference type="Pfam" id="PF00335">
    <property type="entry name" value="Tetraspanin"/>
    <property type="match status" value="1"/>
</dbReference>
<keyword evidence="3 6" id="KW-0812">Transmembrane</keyword>
<evidence type="ECO:0000313" key="7">
    <source>
        <dbReference type="EnsemblMetazoa" id="SMAR006060-PA"/>
    </source>
</evidence>
<dbReference type="SUPFAM" id="SSF48652">
    <property type="entry name" value="Tetraspanin"/>
    <property type="match status" value="1"/>
</dbReference>
<dbReference type="PANTHER" id="PTHR19282">
    <property type="entry name" value="TETRASPANIN"/>
    <property type="match status" value="1"/>
</dbReference>
<dbReference type="InterPro" id="IPR000301">
    <property type="entry name" value="Tetraspanin_animals"/>
</dbReference>
<keyword evidence="4 6" id="KW-1133">Transmembrane helix</keyword>
<dbReference type="CDD" id="cd03127">
    <property type="entry name" value="tetraspanin_LEL"/>
    <property type="match status" value="1"/>
</dbReference>
<protein>
    <recommendedName>
        <fullName evidence="6">Tetraspanin</fullName>
    </recommendedName>
</protein>
<proteinExistence type="inferred from homology"/>
<dbReference type="InterPro" id="IPR008952">
    <property type="entry name" value="Tetraspanin_EC2_sf"/>
</dbReference>
<evidence type="ECO:0000256" key="4">
    <source>
        <dbReference type="ARBA" id="ARBA00022989"/>
    </source>
</evidence>
<dbReference type="PIRSF" id="PIRSF002419">
    <property type="entry name" value="Tetraspanin"/>
    <property type="match status" value="1"/>
</dbReference>
<evidence type="ECO:0000256" key="5">
    <source>
        <dbReference type="ARBA" id="ARBA00023136"/>
    </source>
</evidence>
<keyword evidence="5 6" id="KW-0472">Membrane</keyword>
<evidence type="ECO:0000313" key="8">
    <source>
        <dbReference type="Proteomes" id="UP000014500"/>
    </source>
</evidence>
<feature type="transmembrane region" description="Helical" evidence="6">
    <location>
        <begin position="85"/>
        <end position="108"/>
    </location>
</feature>
<dbReference type="Gene3D" id="1.10.1450.10">
    <property type="entry name" value="Tetraspanin"/>
    <property type="match status" value="1"/>
</dbReference>
<dbReference type="GO" id="GO:0005886">
    <property type="term" value="C:plasma membrane"/>
    <property type="evidence" value="ECO:0007669"/>
    <property type="project" value="TreeGrafter"/>
</dbReference>
<keyword evidence="8" id="KW-1185">Reference proteome</keyword>
<feature type="transmembrane region" description="Helical" evidence="6">
    <location>
        <begin position="234"/>
        <end position="262"/>
    </location>
</feature>
<evidence type="ECO:0000256" key="1">
    <source>
        <dbReference type="ARBA" id="ARBA00004141"/>
    </source>
</evidence>
<dbReference type="STRING" id="126957.T1IXW5"/>
<dbReference type="EMBL" id="JH431663">
    <property type="status" value="NOT_ANNOTATED_CDS"/>
    <property type="molecule type" value="Genomic_DNA"/>
</dbReference>
<dbReference type="InterPro" id="IPR018499">
    <property type="entry name" value="Tetraspanin/Peripherin"/>
</dbReference>
<accession>T1IXW5</accession>
<comment type="similarity">
    <text evidence="2 6">Belongs to the tetraspanin (TM4SF) family.</text>
</comment>
<evidence type="ECO:0000256" key="2">
    <source>
        <dbReference type="ARBA" id="ARBA00006840"/>
    </source>
</evidence>
<dbReference type="OMA" id="MVKDEYG"/>
<dbReference type="AlphaFoldDB" id="T1IXW5"/>
<dbReference type="EnsemblMetazoa" id="SMAR006060-RA">
    <property type="protein sequence ID" value="SMAR006060-PA"/>
    <property type="gene ID" value="SMAR006060"/>
</dbReference>